<evidence type="ECO:0000259" key="2">
    <source>
        <dbReference type="PROSITE" id="PS50835"/>
    </source>
</evidence>
<keyword evidence="4" id="KW-1185">Reference proteome</keyword>
<dbReference type="Pfam" id="PF13895">
    <property type="entry name" value="Ig_2"/>
    <property type="match status" value="4"/>
</dbReference>
<dbReference type="SMART" id="SM00409">
    <property type="entry name" value="IG"/>
    <property type="match status" value="5"/>
</dbReference>
<gene>
    <name evidence="3" type="ORF">ANANG_G00025220</name>
</gene>
<feature type="compositionally biased region" description="Low complexity" evidence="1">
    <location>
        <begin position="685"/>
        <end position="700"/>
    </location>
</feature>
<dbReference type="EMBL" id="JAFIRN010000001">
    <property type="protein sequence ID" value="KAG5857981.1"/>
    <property type="molecule type" value="Genomic_DNA"/>
</dbReference>
<feature type="region of interest" description="Disordered" evidence="1">
    <location>
        <begin position="493"/>
        <end position="530"/>
    </location>
</feature>
<evidence type="ECO:0000313" key="3">
    <source>
        <dbReference type="EMBL" id="KAG5857981.1"/>
    </source>
</evidence>
<organism evidence="3 4">
    <name type="scientific">Anguilla anguilla</name>
    <name type="common">European freshwater eel</name>
    <name type="synonym">Muraena anguilla</name>
    <dbReference type="NCBI Taxonomy" id="7936"/>
    <lineage>
        <taxon>Eukaryota</taxon>
        <taxon>Metazoa</taxon>
        <taxon>Chordata</taxon>
        <taxon>Craniata</taxon>
        <taxon>Vertebrata</taxon>
        <taxon>Euteleostomi</taxon>
        <taxon>Actinopterygii</taxon>
        <taxon>Neopterygii</taxon>
        <taxon>Teleostei</taxon>
        <taxon>Anguilliformes</taxon>
        <taxon>Anguillidae</taxon>
        <taxon>Anguilla</taxon>
    </lineage>
</organism>
<evidence type="ECO:0000313" key="4">
    <source>
        <dbReference type="Proteomes" id="UP001044222"/>
    </source>
</evidence>
<dbReference type="InterPro" id="IPR007110">
    <property type="entry name" value="Ig-like_dom"/>
</dbReference>
<dbReference type="InterPro" id="IPR036179">
    <property type="entry name" value="Ig-like_dom_sf"/>
</dbReference>
<feature type="compositionally biased region" description="Polar residues" evidence="1">
    <location>
        <begin position="246"/>
        <end position="259"/>
    </location>
</feature>
<accession>A0A9D3SB32</accession>
<dbReference type="InterPro" id="IPR013783">
    <property type="entry name" value="Ig-like_fold"/>
</dbReference>
<feature type="domain" description="Ig-like" evidence="2">
    <location>
        <begin position="444"/>
        <end position="531"/>
    </location>
</feature>
<feature type="region of interest" description="Disordered" evidence="1">
    <location>
        <begin position="657"/>
        <end position="705"/>
    </location>
</feature>
<dbReference type="CDD" id="cd00096">
    <property type="entry name" value="Ig"/>
    <property type="match status" value="4"/>
</dbReference>
<sequence>MSAPVGSCIVVPCSFTPPTANEAVEVTWYQYVSRGYPLVYSESKPGDVIDKFRDSTELIGRAGEGNCSLKINLTREAHNAEKIYVWIEPNQLDGYFYDQTVTLEVTENAPQPEIRVVRSDLTEGDVVRLSCDVIHTCPPSPPSVSFRNHRGALSWSHNKEEAGRWRISVETSWKVNSADHGRGVVCDVTHPGGRTASREIVLRVTYQPSISEASGCSFYAGAVSCWCEATARPSASLQWRVDGVTQEASPARPSTTSVHTVRGVGRQSRHRAAPLSNVMVTQHPSRPREGEEVTLSCTGQGYPPASGYRWYLGRDGQEIRLAEESSELSVRPVARDSGPYRCTARNQMGESSSPVTSVNVEYQPNISEASGCSFYAGAVSCWCEATARPSASLQWRVDGVTQEASPAQPSTTSLHTVRGEWVGKAATEQVSVTCVSSNQHGQKERLLRVYVKAPVPPREGGGVTLSCTGQGYPPASGYRWYLGRDGQEIRLEEESSELSVRPVARDSGPYRCTARNQIGESSSPSHQPNISEASGCSFYAGAVSCWCEATARPSASLQWRVDGVTQAASPAQPSTTSLHTVRGEWVGKAATEQVSVTCVSSNQHGQKERLLRVYVKHPSRPREGEGVTLSCTGQGYPPASGYRWYLGRDGQEIGLEEESSELSVRPVARDSGPYRCTARNQMGESSSPSRRSTWSASASPPDQPNISEASGCSFYAGAVSCWCEATARPSASLRWRVDGVTQEASPAQPSTTSVHTVRGEWAGKAATEQVSVTCVSSNRHGQKERLLRVTRPAPVREGVTLSCTGQGYPPASGYRWYLGRDGQEIGLEEESSELSVRPVARDSGPYRCTARNQMGESSSPVTSVNVEYAPLILWNSSCTLGNGQWRCECIVDSSPPAKVTWSSVGSSTNESGNTSSTLSGRVLRSVLTGPMGDGGHRFYCNATNEHGDAFYLLPITGKCG</sequence>
<protein>
    <recommendedName>
        <fullName evidence="2">Ig-like domain-containing protein</fullName>
    </recommendedName>
</protein>
<dbReference type="PANTHER" id="PTHR46484:SF1">
    <property type="entry name" value="SCHWANN CELL MYELIN PROTEIN-RELATED"/>
    <property type="match status" value="1"/>
</dbReference>
<feature type="domain" description="Ig-like" evidence="2">
    <location>
        <begin position="784"/>
        <end position="867"/>
    </location>
</feature>
<dbReference type="PANTHER" id="PTHR46484">
    <property type="entry name" value="SI:CH211-171H4.5-RELATED"/>
    <property type="match status" value="1"/>
</dbReference>
<comment type="caution">
    <text evidence="3">The sequence shown here is derived from an EMBL/GenBank/DDBJ whole genome shotgun (WGS) entry which is preliminary data.</text>
</comment>
<evidence type="ECO:0000256" key="1">
    <source>
        <dbReference type="SAM" id="MobiDB-lite"/>
    </source>
</evidence>
<dbReference type="Gene3D" id="2.60.40.10">
    <property type="entry name" value="Immunoglobulins"/>
    <property type="match status" value="6"/>
</dbReference>
<dbReference type="PROSITE" id="PS50835">
    <property type="entry name" value="IG_LIKE"/>
    <property type="match status" value="5"/>
</dbReference>
<dbReference type="AlphaFoldDB" id="A0A9D3SB32"/>
<feature type="compositionally biased region" description="Polar residues" evidence="1">
    <location>
        <begin position="514"/>
        <end position="530"/>
    </location>
</feature>
<feature type="domain" description="Ig-like" evidence="2">
    <location>
        <begin position="112"/>
        <end position="201"/>
    </location>
</feature>
<dbReference type="SUPFAM" id="SSF48726">
    <property type="entry name" value="Immunoglobulin"/>
    <property type="match status" value="7"/>
</dbReference>
<feature type="region of interest" description="Disordered" evidence="1">
    <location>
        <begin position="246"/>
        <end position="270"/>
    </location>
</feature>
<proteinExistence type="predicted"/>
<feature type="domain" description="Ig-like" evidence="2">
    <location>
        <begin position="274"/>
        <end position="361"/>
    </location>
</feature>
<reference evidence="3" key="1">
    <citation type="submission" date="2021-01" db="EMBL/GenBank/DDBJ databases">
        <title>A chromosome-scale assembly of European eel, Anguilla anguilla.</title>
        <authorList>
            <person name="Henkel C."/>
            <person name="Jong-Raadsen S.A."/>
            <person name="Dufour S."/>
            <person name="Weltzien F.-A."/>
            <person name="Palstra A.P."/>
            <person name="Pelster B."/>
            <person name="Spaink H.P."/>
            <person name="Van Den Thillart G.E."/>
            <person name="Jansen H."/>
            <person name="Zahm M."/>
            <person name="Klopp C."/>
            <person name="Cedric C."/>
            <person name="Louis A."/>
            <person name="Berthelot C."/>
            <person name="Parey E."/>
            <person name="Roest Crollius H."/>
            <person name="Montfort J."/>
            <person name="Robinson-Rechavi M."/>
            <person name="Bucao C."/>
            <person name="Bouchez O."/>
            <person name="Gislard M."/>
            <person name="Lluch J."/>
            <person name="Milhes M."/>
            <person name="Lampietro C."/>
            <person name="Lopez Roques C."/>
            <person name="Donnadieu C."/>
            <person name="Braasch I."/>
            <person name="Desvignes T."/>
            <person name="Postlethwait J."/>
            <person name="Bobe J."/>
            <person name="Guiguen Y."/>
            <person name="Dirks R."/>
        </authorList>
    </citation>
    <scope>NUCLEOTIDE SEQUENCE</scope>
    <source>
        <strain evidence="3">Tag_6206</strain>
        <tissue evidence="3">Liver</tissue>
    </source>
</reference>
<dbReference type="InterPro" id="IPR003598">
    <property type="entry name" value="Ig_sub2"/>
</dbReference>
<name>A0A9D3SB32_ANGAN</name>
<dbReference type="Proteomes" id="UP001044222">
    <property type="component" value="Unassembled WGS sequence"/>
</dbReference>
<dbReference type="SMART" id="SM00408">
    <property type="entry name" value="IGc2"/>
    <property type="match status" value="4"/>
</dbReference>
<feature type="domain" description="Ig-like" evidence="2">
    <location>
        <begin position="608"/>
        <end position="695"/>
    </location>
</feature>
<dbReference type="InterPro" id="IPR003599">
    <property type="entry name" value="Ig_sub"/>
</dbReference>